<organism evidence="1">
    <name type="scientific">marine sediment metagenome</name>
    <dbReference type="NCBI Taxonomy" id="412755"/>
    <lineage>
        <taxon>unclassified sequences</taxon>
        <taxon>metagenomes</taxon>
        <taxon>ecological metagenomes</taxon>
    </lineage>
</organism>
<gene>
    <name evidence="1" type="ORF">LCGC14_1950340</name>
</gene>
<reference evidence="1" key="1">
    <citation type="journal article" date="2015" name="Nature">
        <title>Complex archaea that bridge the gap between prokaryotes and eukaryotes.</title>
        <authorList>
            <person name="Spang A."/>
            <person name="Saw J.H."/>
            <person name="Jorgensen S.L."/>
            <person name="Zaremba-Niedzwiedzka K."/>
            <person name="Martijn J."/>
            <person name="Lind A.E."/>
            <person name="van Eijk R."/>
            <person name="Schleper C."/>
            <person name="Guy L."/>
            <person name="Ettema T.J."/>
        </authorList>
    </citation>
    <scope>NUCLEOTIDE SEQUENCE</scope>
</reference>
<dbReference type="AlphaFoldDB" id="A0A0F9HW41"/>
<name>A0A0F9HW41_9ZZZZ</name>
<protein>
    <submittedName>
        <fullName evidence="1">Uncharacterized protein</fullName>
    </submittedName>
</protein>
<proteinExistence type="predicted"/>
<comment type="caution">
    <text evidence="1">The sequence shown here is derived from an EMBL/GenBank/DDBJ whole genome shotgun (WGS) entry which is preliminary data.</text>
</comment>
<dbReference type="EMBL" id="LAZR01021276">
    <property type="protein sequence ID" value="KKL85880.1"/>
    <property type="molecule type" value="Genomic_DNA"/>
</dbReference>
<accession>A0A0F9HW41</accession>
<evidence type="ECO:0000313" key="1">
    <source>
        <dbReference type="EMBL" id="KKL85880.1"/>
    </source>
</evidence>
<sequence length="98" mass="10967">MSNKNIRHLRVIPQLLVAMCQEEDSPRFYSVTKNPLPRDTVCIGMSTEHSAGGMIIILELESNEFTENVPDPLPPVEHTQMIAIINIGPLQEKEDVKG</sequence>